<protein>
    <submittedName>
        <fullName evidence="1">Uncharacterized protein</fullName>
    </submittedName>
</protein>
<comment type="caution">
    <text evidence="1">The sequence shown here is derived from an EMBL/GenBank/DDBJ whole genome shotgun (WGS) entry which is preliminary data.</text>
</comment>
<dbReference type="EMBL" id="QTSX02002864">
    <property type="protein sequence ID" value="KAJ9074276.1"/>
    <property type="molecule type" value="Genomic_DNA"/>
</dbReference>
<accession>A0ACC2TIR5</accession>
<evidence type="ECO:0000313" key="1">
    <source>
        <dbReference type="EMBL" id="KAJ9074276.1"/>
    </source>
</evidence>
<reference evidence="1" key="1">
    <citation type="submission" date="2022-04" db="EMBL/GenBank/DDBJ databases">
        <title>Genome of the entomopathogenic fungus Entomophthora muscae.</title>
        <authorList>
            <person name="Elya C."/>
            <person name="Lovett B.R."/>
            <person name="Lee E."/>
            <person name="Macias A.M."/>
            <person name="Hajek A.E."/>
            <person name="De Bivort B.L."/>
            <person name="Kasson M.T."/>
            <person name="De Fine Licht H.H."/>
            <person name="Stajich J.E."/>
        </authorList>
    </citation>
    <scope>NUCLEOTIDE SEQUENCE</scope>
    <source>
        <strain evidence="1">Berkeley</strain>
    </source>
</reference>
<organism evidence="1 2">
    <name type="scientific">Entomophthora muscae</name>
    <dbReference type="NCBI Taxonomy" id="34485"/>
    <lineage>
        <taxon>Eukaryota</taxon>
        <taxon>Fungi</taxon>
        <taxon>Fungi incertae sedis</taxon>
        <taxon>Zoopagomycota</taxon>
        <taxon>Entomophthoromycotina</taxon>
        <taxon>Entomophthoromycetes</taxon>
        <taxon>Entomophthorales</taxon>
        <taxon>Entomophthoraceae</taxon>
        <taxon>Entomophthora</taxon>
    </lineage>
</organism>
<dbReference type="Proteomes" id="UP001165960">
    <property type="component" value="Unassembled WGS sequence"/>
</dbReference>
<gene>
    <name evidence="1" type="ORF">DSO57_1007966</name>
</gene>
<name>A0ACC2TIR5_9FUNG</name>
<evidence type="ECO:0000313" key="2">
    <source>
        <dbReference type="Proteomes" id="UP001165960"/>
    </source>
</evidence>
<keyword evidence="2" id="KW-1185">Reference proteome</keyword>
<sequence length="368" mass="40569">MAMGLYFLLQCAQKLGGRNNSYASVAKVTYPGAAILFDLVVAAKCFGLGVSYFIVIGDLMPQVMMYFNTAEDALLFSRHLWVLVFSMLLFPLALIRKLDSLYYASFVALFSVGLLLWIILWGFLTSGPINWEAVDWIRLDGGFYSGFPIFLYAFSCHENIFSVYNELLDNSAFNLSLIVNGAIGSSALVYAVVGILGYLTYGSKVCPNILAMYNIGPLLTLGRIAVVLLATFSYPFQSHPCRAVLLKLMEDRSANGYSSLDAYPPGRRTVCQPYFYTTAFIVAGNCCVALLVRRLDRVLALVGSVGSTSIALTFPAIMYLRLDHVLDIEPHSQSTRQRLQRGAAYLVAAFGTTTLLLGTSYNIYTILD</sequence>
<proteinExistence type="predicted"/>